<dbReference type="SUPFAM" id="SSF49879">
    <property type="entry name" value="SMAD/FHA domain"/>
    <property type="match status" value="2"/>
</dbReference>
<dbReference type="AlphaFoldDB" id="A0AAU9JXZ8"/>
<dbReference type="SMART" id="SM00240">
    <property type="entry name" value="FHA"/>
    <property type="match status" value="2"/>
</dbReference>
<dbReference type="InterPro" id="IPR008984">
    <property type="entry name" value="SMAD_FHA_dom_sf"/>
</dbReference>
<dbReference type="PROSITE" id="PS50006">
    <property type="entry name" value="FHA_DOMAIN"/>
    <property type="match status" value="1"/>
</dbReference>
<accession>A0AAU9JXZ8</accession>
<evidence type="ECO:0000313" key="3">
    <source>
        <dbReference type="Proteomes" id="UP001162131"/>
    </source>
</evidence>
<feature type="domain" description="FHA" evidence="1">
    <location>
        <begin position="254"/>
        <end position="304"/>
    </location>
</feature>
<protein>
    <recommendedName>
        <fullName evidence="1">FHA domain-containing protein</fullName>
    </recommendedName>
</protein>
<dbReference type="Gene3D" id="2.60.200.20">
    <property type="match status" value="1"/>
</dbReference>
<evidence type="ECO:0000313" key="2">
    <source>
        <dbReference type="EMBL" id="CAG9329995.1"/>
    </source>
</evidence>
<dbReference type="Proteomes" id="UP001162131">
    <property type="component" value="Unassembled WGS sequence"/>
</dbReference>
<dbReference type="InterPro" id="IPR000253">
    <property type="entry name" value="FHA_dom"/>
</dbReference>
<name>A0AAU9JXZ8_9CILI</name>
<proteinExistence type="predicted"/>
<comment type="caution">
    <text evidence="2">The sequence shown here is derived from an EMBL/GenBank/DDBJ whole genome shotgun (WGS) entry which is preliminary data.</text>
</comment>
<organism evidence="2 3">
    <name type="scientific">Blepharisma stoltei</name>
    <dbReference type="NCBI Taxonomy" id="1481888"/>
    <lineage>
        <taxon>Eukaryota</taxon>
        <taxon>Sar</taxon>
        <taxon>Alveolata</taxon>
        <taxon>Ciliophora</taxon>
        <taxon>Postciliodesmatophora</taxon>
        <taxon>Heterotrichea</taxon>
        <taxon>Heterotrichida</taxon>
        <taxon>Blepharismidae</taxon>
        <taxon>Blepharisma</taxon>
    </lineage>
</organism>
<sequence length="330" mass="37511">MGNYTAMRTCCGNSLCAPQFEIYVSDRENLPAQNPETALTKRNKNDLQEAEPLKEQMSAIRESIMLDSQYRDTSFDRSRIQKLESAMHYAKLLRLKVLSSATLPKNLVISINALGHENSLRDVKDGITYFGCKKRAKSQGIGKGPVINDFVIPSQDKYLAEKHRGQHFQIYYDLIKDAYYVKDLGVGFGTFLRLASQLILKENYLLHMGDNFILVNLVASPDHNSPRLRLKLFGAPCSGDVFYFNASDYNESVIRIGRTTKCEIQIEDSLISKVQCTIYYSLEGWILVDGDLENDRTSTNGTWLYLNENHELSNGMMFKSNHTLFQVSIV</sequence>
<dbReference type="Pfam" id="PF00498">
    <property type="entry name" value="FHA"/>
    <property type="match status" value="1"/>
</dbReference>
<reference evidence="2" key="1">
    <citation type="submission" date="2021-09" db="EMBL/GenBank/DDBJ databases">
        <authorList>
            <consortium name="AG Swart"/>
            <person name="Singh M."/>
            <person name="Singh A."/>
            <person name="Seah K."/>
            <person name="Emmerich C."/>
        </authorList>
    </citation>
    <scope>NUCLEOTIDE SEQUENCE</scope>
    <source>
        <strain evidence="2">ATCC30299</strain>
    </source>
</reference>
<keyword evidence="3" id="KW-1185">Reference proteome</keyword>
<gene>
    <name evidence="2" type="ORF">BSTOLATCC_MIC50108</name>
</gene>
<dbReference type="EMBL" id="CAJZBQ010000050">
    <property type="protein sequence ID" value="CAG9329995.1"/>
    <property type="molecule type" value="Genomic_DNA"/>
</dbReference>
<evidence type="ECO:0000259" key="1">
    <source>
        <dbReference type="PROSITE" id="PS50006"/>
    </source>
</evidence>
<dbReference type="CDD" id="cd00060">
    <property type="entry name" value="FHA"/>
    <property type="match status" value="2"/>
</dbReference>